<dbReference type="Proteomes" id="UP000887575">
    <property type="component" value="Unassembled WGS sequence"/>
</dbReference>
<feature type="region of interest" description="Disordered" evidence="1">
    <location>
        <begin position="160"/>
        <end position="254"/>
    </location>
</feature>
<sequence length="499" mass="56231">MTENLKLKANTSGKGLGAIASYDSTWIAHHDDFADLLSALNKNKPNKEDDEGIAKEKASQVSLELKSKSLKRRIHYQKFTRAKDITEYDDNAKKAILGLGISKKDKQKKAEQNEEITKPESSDSVEISSQKHSISSVSAGDYYKDKMAAKLAALKEASNELIDQSKKKKKCTEEPVVDAQEELTMELGEEPKKKKKKRHIEEPDASQEEPLVELDEEPKKNKKKRHVEGDDVVNQEEKPAKKENMVKVSEPQSVEAANLRRLDPASIQIQNHGNPSTSQLPPNRAALRQIAAQIQRMREGPQGAHPSGAHLPPAHHQLLVQHQTMQRLAEEEAAQRADTPALPLRVQKLKQHLDLGRFVSQLERLLAQPIKIPGTSVMPGSKSGRPPSIFSVCTVWPNEAERIEHASQMHNFKNVKSRTWLKDLLVAESDSESEGELNFSEKDLQALLKIHRKRRDLQKVYHQDQTKNSQYKYYGAGLLSINDPFSDHQTAIIKHHPRT</sequence>
<keyword evidence="2" id="KW-1185">Reference proteome</keyword>
<feature type="compositionally biased region" description="Basic and acidic residues" evidence="1">
    <location>
        <begin position="102"/>
        <end position="121"/>
    </location>
</feature>
<feature type="region of interest" description="Disordered" evidence="1">
    <location>
        <begin position="101"/>
        <end position="136"/>
    </location>
</feature>
<feature type="compositionally biased region" description="Low complexity" evidence="1">
    <location>
        <begin position="124"/>
        <end position="136"/>
    </location>
</feature>
<dbReference type="AlphaFoldDB" id="A0AAF3J2E5"/>
<feature type="compositionally biased region" description="Acidic residues" evidence="1">
    <location>
        <begin position="203"/>
        <end position="216"/>
    </location>
</feature>
<name>A0AAF3J2E5_9BILA</name>
<dbReference type="WBParaSite" id="MBELARI_LOCUS11984">
    <property type="protein sequence ID" value="MBELARI_LOCUS11984"/>
    <property type="gene ID" value="MBELARI_LOCUS11984"/>
</dbReference>
<organism evidence="2 3">
    <name type="scientific">Mesorhabditis belari</name>
    <dbReference type="NCBI Taxonomy" id="2138241"/>
    <lineage>
        <taxon>Eukaryota</taxon>
        <taxon>Metazoa</taxon>
        <taxon>Ecdysozoa</taxon>
        <taxon>Nematoda</taxon>
        <taxon>Chromadorea</taxon>
        <taxon>Rhabditida</taxon>
        <taxon>Rhabditina</taxon>
        <taxon>Rhabditomorpha</taxon>
        <taxon>Rhabditoidea</taxon>
        <taxon>Rhabditidae</taxon>
        <taxon>Mesorhabditinae</taxon>
        <taxon>Mesorhabditis</taxon>
    </lineage>
</organism>
<evidence type="ECO:0000313" key="2">
    <source>
        <dbReference type="Proteomes" id="UP000887575"/>
    </source>
</evidence>
<feature type="compositionally biased region" description="Basic and acidic residues" evidence="1">
    <location>
        <begin position="235"/>
        <end position="245"/>
    </location>
</feature>
<accession>A0AAF3J2E5</accession>
<evidence type="ECO:0000313" key="3">
    <source>
        <dbReference type="WBParaSite" id="MBELARI_LOCUS11984"/>
    </source>
</evidence>
<dbReference type="GO" id="GO:0005730">
    <property type="term" value="C:nucleolus"/>
    <property type="evidence" value="ECO:0007669"/>
    <property type="project" value="TreeGrafter"/>
</dbReference>
<evidence type="ECO:0000256" key="1">
    <source>
        <dbReference type="SAM" id="MobiDB-lite"/>
    </source>
</evidence>
<proteinExistence type="predicted"/>
<dbReference type="GO" id="GO:0010521">
    <property type="term" value="F:telomerase inhibitor activity"/>
    <property type="evidence" value="ECO:0007669"/>
    <property type="project" value="TreeGrafter"/>
</dbReference>
<dbReference type="PANTHER" id="PTHR23149:SF27">
    <property type="entry name" value="PIN2_TERF1-INTERACTING TELOMERASE INHIBITOR 1"/>
    <property type="match status" value="1"/>
</dbReference>
<reference evidence="3" key="1">
    <citation type="submission" date="2024-02" db="UniProtKB">
        <authorList>
            <consortium name="WormBaseParasite"/>
        </authorList>
    </citation>
    <scope>IDENTIFICATION</scope>
</reference>
<dbReference type="InterPro" id="IPR050656">
    <property type="entry name" value="PINX1"/>
</dbReference>
<dbReference type="PANTHER" id="PTHR23149">
    <property type="entry name" value="G PATCH DOMAIN CONTAINING PROTEIN"/>
    <property type="match status" value="1"/>
</dbReference>
<feature type="compositionally biased region" description="Acidic residues" evidence="1">
    <location>
        <begin position="175"/>
        <end position="188"/>
    </location>
</feature>
<protein>
    <submittedName>
        <fullName evidence="3">Uncharacterized protein</fullName>
    </submittedName>
</protein>